<keyword evidence="4" id="KW-1185">Reference proteome</keyword>
<accession>A0ABT3X7F2</accession>
<dbReference type="Gene3D" id="2.60.120.10">
    <property type="entry name" value="Jelly Rolls"/>
    <property type="match status" value="1"/>
</dbReference>
<protein>
    <submittedName>
        <fullName evidence="3">Cupin domain-containing protein</fullName>
    </submittedName>
</protein>
<dbReference type="PANTHER" id="PTHR35848">
    <property type="entry name" value="OXALATE-BINDING PROTEIN"/>
    <property type="match status" value="1"/>
</dbReference>
<reference evidence="3 4" key="1">
    <citation type="submission" date="2022-11" db="EMBL/GenBank/DDBJ databases">
        <title>Study of microbial diversity in lake waters.</title>
        <authorList>
            <person name="Zhang J."/>
        </authorList>
    </citation>
    <scope>NUCLEOTIDE SEQUENCE [LARGE SCALE GENOMIC DNA]</scope>
    <source>
        <strain evidence="3 4">DT12</strain>
    </source>
</reference>
<dbReference type="InterPro" id="IPR013096">
    <property type="entry name" value="Cupin_2"/>
</dbReference>
<evidence type="ECO:0000313" key="4">
    <source>
        <dbReference type="Proteomes" id="UP001208017"/>
    </source>
</evidence>
<dbReference type="InterPro" id="IPR051610">
    <property type="entry name" value="GPI/OXD"/>
</dbReference>
<dbReference type="CDD" id="cd06985">
    <property type="entry name" value="cupin_BF4112"/>
    <property type="match status" value="1"/>
</dbReference>
<comment type="caution">
    <text evidence="3">The sequence shown here is derived from an EMBL/GenBank/DDBJ whole genome shotgun (WGS) entry which is preliminary data.</text>
</comment>
<dbReference type="Proteomes" id="UP001208017">
    <property type="component" value="Unassembled WGS sequence"/>
</dbReference>
<evidence type="ECO:0000256" key="1">
    <source>
        <dbReference type="ARBA" id="ARBA00022723"/>
    </source>
</evidence>
<dbReference type="SUPFAM" id="SSF51182">
    <property type="entry name" value="RmlC-like cupins"/>
    <property type="match status" value="1"/>
</dbReference>
<dbReference type="InterPro" id="IPR014710">
    <property type="entry name" value="RmlC-like_jellyroll"/>
</dbReference>
<evidence type="ECO:0000259" key="2">
    <source>
        <dbReference type="Pfam" id="PF07883"/>
    </source>
</evidence>
<evidence type="ECO:0000313" key="3">
    <source>
        <dbReference type="EMBL" id="MCX7572366.1"/>
    </source>
</evidence>
<dbReference type="InterPro" id="IPR011051">
    <property type="entry name" value="RmlC_Cupin_sf"/>
</dbReference>
<organism evidence="3 4">
    <name type="scientific">Tumebacillus lacus</name>
    <dbReference type="NCBI Taxonomy" id="2995335"/>
    <lineage>
        <taxon>Bacteria</taxon>
        <taxon>Bacillati</taxon>
        <taxon>Bacillota</taxon>
        <taxon>Bacilli</taxon>
        <taxon>Bacillales</taxon>
        <taxon>Alicyclobacillaceae</taxon>
        <taxon>Tumebacillus</taxon>
    </lineage>
</organism>
<feature type="domain" description="Cupin type-2" evidence="2">
    <location>
        <begin position="56"/>
        <end position="122"/>
    </location>
</feature>
<proteinExistence type="predicted"/>
<keyword evidence="1" id="KW-0479">Metal-binding</keyword>
<dbReference type="PANTHER" id="PTHR35848:SF6">
    <property type="entry name" value="CUPIN TYPE-2 DOMAIN-CONTAINING PROTEIN"/>
    <property type="match status" value="1"/>
</dbReference>
<gene>
    <name evidence="3" type="ORF">OS242_20875</name>
</gene>
<dbReference type="EMBL" id="JAPMLT010000019">
    <property type="protein sequence ID" value="MCX7572366.1"/>
    <property type="molecule type" value="Genomic_DNA"/>
</dbReference>
<name>A0ABT3X7F2_9BACL</name>
<dbReference type="Pfam" id="PF07883">
    <property type="entry name" value="Cupin_2"/>
    <property type="match status" value="1"/>
</dbReference>
<sequence length="148" mass="16375">MVEKILQGDHFTAAQVGEWEQVGGYATEFPGFTANGKLFLKDLLGMTGMEISMNVLPAGVVMPFQHQHKENEEVYIFVKGSGQFMVDGQEIPVQEGTVIRVGTEGNRSWRNNSTEDLHYIVIQAKEHSLTQATLGDGIVIPGRPDAWK</sequence>